<organism evidence="4 5">
    <name type="scientific">Rhizocola hellebori</name>
    <dbReference type="NCBI Taxonomy" id="1392758"/>
    <lineage>
        <taxon>Bacteria</taxon>
        <taxon>Bacillati</taxon>
        <taxon>Actinomycetota</taxon>
        <taxon>Actinomycetes</taxon>
        <taxon>Micromonosporales</taxon>
        <taxon>Micromonosporaceae</taxon>
        <taxon>Rhizocola</taxon>
    </lineage>
</organism>
<dbReference type="Pfam" id="PF10756">
    <property type="entry name" value="bPH_6"/>
    <property type="match status" value="1"/>
</dbReference>
<feature type="transmembrane region" description="Helical" evidence="2">
    <location>
        <begin position="171"/>
        <end position="192"/>
    </location>
</feature>
<keyword evidence="2" id="KW-0472">Membrane</keyword>
<feature type="transmembrane region" description="Helical" evidence="2">
    <location>
        <begin position="42"/>
        <end position="60"/>
    </location>
</feature>
<keyword evidence="2" id="KW-1133">Transmembrane helix</keyword>
<evidence type="ECO:0000313" key="5">
    <source>
        <dbReference type="Proteomes" id="UP000612899"/>
    </source>
</evidence>
<evidence type="ECO:0000256" key="1">
    <source>
        <dbReference type="SAM" id="MobiDB-lite"/>
    </source>
</evidence>
<protein>
    <recommendedName>
        <fullName evidence="3">Low molecular weight protein antigen 6 PH domain-containing protein</fullName>
    </recommendedName>
</protein>
<evidence type="ECO:0000256" key="2">
    <source>
        <dbReference type="SAM" id="Phobius"/>
    </source>
</evidence>
<dbReference type="Proteomes" id="UP000612899">
    <property type="component" value="Unassembled WGS sequence"/>
</dbReference>
<feature type="region of interest" description="Disordered" evidence="1">
    <location>
        <begin position="300"/>
        <end position="325"/>
    </location>
</feature>
<feature type="domain" description="Low molecular weight protein antigen 6 PH" evidence="3">
    <location>
        <begin position="405"/>
        <end position="449"/>
    </location>
</feature>
<feature type="transmembrane region" description="Helical" evidence="2">
    <location>
        <begin position="136"/>
        <end position="159"/>
    </location>
</feature>
<feature type="transmembrane region" description="Helical" evidence="2">
    <location>
        <begin position="352"/>
        <end position="379"/>
    </location>
</feature>
<keyword evidence="2" id="KW-0812">Transmembrane</keyword>
<feature type="transmembrane region" description="Helical" evidence="2">
    <location>
        <begin position="503"/>
        <end position="523"/>
    </location>
</feature>
<reference evidence="4" key="1">
    <citation type="submission" date="2021-01" db="EMBL/GenBank/DDBJ databases">
        <title>Whole genome shotgun sequence of Rhizocola hellebori NBRC 109834.</title>
        <authorList>
            <person name="Komaki H."/>
            <person name="Tamura T."/>
        </authorList>
    </citation>
    <scope>NUCLEOTIDE SEQUENCE</scope>
    <source>
        <strain evidence="4">NBRC 109834</strain>
    </source>
</reference>
<accession>A0A8J3QAJ6</accession>
<dbReference type="InterPro" id="IPR019692">
    <property type="entry name" value="CFP-6_PH"/>
</dbReference>
<gene>
    <name evidence="4" type="ORF">Rhe02_45060</name>
</gene>
<dbReference type="EMBL" id="BONY01000027">
    <property type="protein sequence ID" value="GIH06439.1"/>
    <property type="molecule type" value="Genomic_DNA"/>
</dbReference>
<sequence>MPTRAAGIFIGYAVLAAVAGFAAVGFAIPAMPPCAWTTCGQVPWAALGLGLALAVAIVAWMHRTAAEILAVLAAAAWRLALREGHPPTWVTVSFALLVSGGAILALTPWRGTSDRFTISASSSAQQPPAETRFTWVAARTTATSIVLLALGSGLLWWLLQWRLPWWFGSEGVWGAWAAAAIGLGLGLGWRAVSLNRSRRRFFASPQPVRPVQVVEHSAGVYVWLPGSAVAHIPIKARFPARLEMQDGPRWVWRGANADSGRKRPALLYGDPLTTRWCAVVLDSKLLAPFGSIEALSDPHSQTAAASATDDGEGDGPGEGGRELGFDPADLTAVDRSASPDLLRTHRLARERAYALVPLSIAAVALGATMVGFVTCIGAFHPSVSVLVALGLAGLGAEIVWRVLVRPRAAWNDEGIAVVTGRGVQHLPWRDVSSIELDEGVKLRAEGADHVIAVHRISRWLAPGERSPQQLVAALRDSKRRAAGTPAAHLPPPPPLDYPLRSPVLWVLASGSAIVLAYVLLAIANSGR</sequence>
<feature type="transmembrane region" description="Helical" evidence="2">
    <location>
        <begin position="7"/>
        <end position="30"/>
    </location>
</feature>
<evidence type="ECO:0000313" key="4">
    <source>
        <dbReference type="EMBL" id="GIH06439.1"/>
    </source>
</evidence>
<keyword evidence="5" id="KW-1185">Reference proteome</keyword>
<dbReference type="AlphaFoldDB" id="A0A8J3QAJ6"/>
<evidence type="ECO:0000259" key="3">
    <source>
        <dbReference type="Pfam" id="PF10756"/>
    </source>
</evidence>
<comment type="caution">
    <text evidence="4">The sequence shown here is derived from an EMBL/GenBank/DDBJ whole genome shotgun (WGS) entry which is preliminary data.</text>
</comment>
<dbReference type="RefSeq" id="WP_203910256.1">
    <property type="nucleotide sequence ID" value="NZ_BONY01000027.1"/>
</dbReference>
<feature type="transmembrane region" description="Helical" evidence="2">
    <location>
        <begin position="385"/>
        <end position="404"/>
    </location>
</feature>
<name>A0A8J3QAJ6_9ACTN</name>
<proteinExistence type="predicted"/>